<feature type="signal peptide" evidence="1">
    <location>
        <begin position="1"/>
        <end position="17"/>
    </location>
</feature>
<comment type="caution">
    <text evidence="2">The sequence shown here is derived from an EMBL/GenBank/DDBJ whole genome shotgun (WGS) entry which is preliminary data.</text>
</comment>
<feature type="chain" id="PRO_5044740961" evidence="1">
    <location>
        <begin position="18"/>
        <end position="233"/>
    </location>
</feature>
<proteinExistence type="predicted"/>
<gene>
    <name evidence="2" type="ORF">ACJMK2_036418</name>
</gene>
<protein>
    <submittedName>
        <fullName evidence="2">Uncharacterized protein</fullName>
    </submittedName>
</protein>
<dbReference type="AlphaFoldDB" id="A0ABD3WHH5"/>
<evidence type="ECO:0000256" key="1">
    <source>
        <dbReference type="SAM" id="SignalP"/>
    </source>
</evidence>
<accession>A0ABD3WHH5</accession>
<keyword evidence="1" id="KW-0732">Signal</keyword>
<evidence type="ECO:0000313" key="3">
    <source>
        <dbReference type="Proteomes" id="UP001634394"/>
    </source>
</evidence>
<reference evidence="2 3" key="1">
    <citation type="submission" date="2024-11" db="EMBL/GenBank/DDBJ databases">
        <title>Chromosome-level genome assembly of the freshwater bivalve Anodonta woodiana.</title>
        <authorList>
            <person name="Chen X."/>
        </authorList>
    </citation>
    <scope>NUCLEOTIDE SEQUENCE [LARGE SCALE GENOMIC DNA]</scope>
    <source>
        <strain evidence="2">MN2024</strain>
        <tissue evidence="2">Gills</tissue>
    </source>
</reference>
<name>A0ABD3WHH5_SINWO</name>
<dbReference type="EMBL" id="JBJQND010000006">
    <property type="protein sequence ID" value="KAL3873282.1"/>
    <property type="molecule type" value="Genomic_DNA"/>
</dbReference>
<keyword evidence="3" id="KW-1185">Reference proteome</keyword>
<dbReference type="Proteomes" id="UP001634394">
    <property type="component" value="Unassembled WGS sequence"/>
</dbReference>
<sequence length="233" mass="26722">MLLVILLPVLGVLKTEAFFIAGVQDKIRKNDAHCRQNHGSSSLVCPATDECFNPDKKTCCTSGYLADVPSLHGVCCGTEVFNTQKTQMKELTCRTPKQNYAFCNKRSPSGDPCKHAYANIIVIRHQIETNGFNIIYNGTIRPRSWITLNGTRFYPGNQKVIRIITDRWMPCHNRLTGDNRFLIFSNVSFEKFIRGNFYHNPNDIIIPIQRRSKKLISLQKRCNRQRTLEKTLN</sequence>
<evidence type="ECO:0000313" key="2">
    <source>
        <dbReference type="EMBL" id="KAL3873282.1"/>
    </source>
</evidence>
<organism evidence="2 3">
    <name type="scientific">Sinanodonta woodiana</name>
    <name type="common">Chinese pond mussel</name>
    <name type="synonym">Anodonta woodiana</name>
    <dbReference type="NCBI Taxonomy" id="1069815"/>
    <lineage>
        <taxon>Eukaryota</taxon>
        <taxon>Metazoa</taxon>
        <taxon>Spiralia</taxon>
        <taxon>Lophotrochozoa</taxon>
        <taxon>Mollusca</taxon>
        <taxon>Bivalvia</taxon>
        <taxon>Autobranchia</taxon>
        <taxon>Heteroconchia</taxon>
        <taxon>Palaeoheterodonta</taxon>
        <taxon>Unionida</taxon>
        <taxon>Unionoidea</taxon>
        <taxon>Unionidae</taxon>
        <taxon>Unioninae</taxon>
        <taxon>Sinanodonta</taxon>
    </lineage>
</organism>